<comment type="caution">
    <text evidence="3">The sequence shown here is derived from an EMBL/GenBank/DDBJ whole genome shotgun (WGS) entry which is preliminary data.</text>
</comment>
<dbReference type="SUPFAM" id="SSF51735">
    <property type="entry name" value="NAD(P)-binding Rossmann-fold domains"/>
    <property type="match status" value="1"/>
</dbReference>
<dbReference type="PRINTS" id="PR00081">
    <property type="entry name" value="GDHRDH"/>
</dbReference>
<evidence type="ECO:0000256" key="2">
    <source>
        <dbReference type="ARBA" id="ARBA00023002"/>
    </source>
</evidence>
<sequence>MEVKMEDLKGKVALITGARRGMGRTHVLALAKKGVKVIVTDIDLADCQKVADEIKSQGGQALALKLDVSKKTDVEQVVKKIVEQFGRLDILINNAGIAQFKPFLQLTEEEWDRTLDINLKGQFFCSQAAALVMKEKGGGVIVNISSVAMGQQGIGFPNIAHYCASKGGIVALTEALAVELAPFKIRVNAIAPGMIETPMIEPVKKDPKTLEGLLARVPLHRIGKPEEVSELVLFLASDSSSYMTGSTVVIDGGWLAG</sequence>
<protein>
    <recommendedName>
        <fullName evidence="5">Short-chain dehydrogenase</fullName>
    </recommendedName>
</protein>
<dbReference type="GO" id="GO:0048038">
    <property type="term" value="F:quinone binding"/>
    <property type="evidence" value="ECO:0007669"/>
    <property type="project" value="TreeGrafter"/>
</dbReference>
<keyword evidence="2" id="KW-0560">Oxidoreductase</keyword>
<dbReference type="Pfam" id="PF13561">
    <property type="entry name" value="adh_short_C2"/>
    <property type="match status" value="1"/>
</dbReference>
<dbReference type="AlphaFoldDB" id="A0A2G9YQL3"/>
<dbReference type="Gene3D" id="3.40.50.720">
    <property type="entry name" value="NAD(P)-binding Rossmann-like Domain"/>
    <property type="match status" value="1"/>
</dbReference>
<dbReference type="GO" id="GO:0006633">
    <property type="term" value="P:fatty acid biosynthetic process"/>
    <property type="evidence" value="ECO:0007669"/>
    <property type="project" value="TreeGrafter"/>
</dbReference>
<evidence type="ECO:0008006" key="5">
    <source>
        <dbReference type="Google" id="ProtNLM"/>
    </source>
</evidence>
<dbReference type="NCBIfam" id="NF005559">
    <property type="entry name" value="PRK07231.1"/>
    <property type="match status" value="1"/>
</dbReference>
<accession>A0A2G9YQL3</accession>
<dbReference type="PANTHER" id="PTHR42760">
    <property type="entry name" value="SHORT-CHAIN DEHYDROGENASES/REDUCTASES FAMILY MEMBER"/>
    <property type="match status" value="1"/>
</dbReference>
<dbReference type="Proteomes" id="UP000231567">
    <property type="component" value="Unassembled WGS sequence"/>
</dbReference>
<evidence type="ECO:0000313" key="4">
    <source>
        <dbReference type="Proteomes" id="UP000231567"/>
    </source>
</evidence>
<dbReference type="FunFam" id="3.40.50.720:FF:000084">
    <property type="entry name" value="Short-chain dehydrogenase reductase"/>
    <property type="match status" value="1"/>
</dbReference>
<dbReference type="InterPro" id="IPR036291">
    <property type="entry name" value="NAD(P)-bd_dom_sf"/>
</dbReference>
<dbReference type="CDD" id="cd05233">
    <property type="entry name" value="SDR_c"/>
    <property type="match status" value="1"/>
</dbReference>
<dbReference type="PRINTS" id="PR00080">
    <property type="entry name" value="SDRFAMILY"/>
</dbReference>
<proteinExistence type="inferred from homology"/>
<evidence type="ECO:0000256" key="1">
    <source>
        <dbReference type="ARBA" id="ARBA00006484"/>
    </source>
</evidence>
<gene>
    <name evidence="3" type="ORF">COX39_02350</name>
</gene>
<dbReference type="InterPro" id="IPR002347">
    <property type="entry name" value="SDR_fam"/>
</dbReference>
<evidence type="ECO:0000313" key="3">
    <source>
        <dbReference type="EMBL" id="PIP21540.1"/>
    </source>
</evidence>
<comment type="similarity">
    <text evidence="1">Belongs to the short-chain dehydrogenases/reductases (SDR) family.</text>
</comment>
<name>A0A2G9YQL3_9BACT</name>
<dbReference type="GO" id="GO:0016616">
    <property type="term" value="F:oxidoreductase activity, acting on the CH-OH group of donors, NAD or NADP as acceptor"/>
    <property type="evidence" value="ECO:0007669"/>
    <property type="project" value="TreeGrafter"/>
</dbReference>
<organism evidence="3 4">
    <name type="scientific">Candidatus Nealsonbacteria bacterium CG23_combo_of_CG06-09_8_20_14_all_40_13</name>
    <dbReference type="NCBI Taxonomy" id="1974724"/>
    <lineage>
        <taxon>Bacteria</taxon>
        <taxon>Candidatus Nealsoniibacteriota</taxon>
    </lineage>
</organism>
<dbReference type="EMBL" id="PCRM01000034">
    <property type="protein sequence ID" value="PIP21540.1"/>
    <property type="molecule type" value="Genomic_DNA"/>
</dbReference>
<reference evidence="3 4" key="1">
    <citation type="submission" date="2017-09" db="EMBL/GenBank/DDBJ databases">
        <title>Depth-based differentiation of microbial function through sediment-hosted aquifers and enrichment of novel symbionts in the deep terrestrial subsurface.</title>
        <authorList>
            <person name="Probst A.J."/>
            <person name="Ladd B."/>
            <person name="Jarett J.K."/>
            <person name="Geller-Mcgrath D.E."/>
            <person name="Sieber C.M."/>
            <person name="Emerson J.B."/>
            <person name="Anantharaman K."/>
            <person name="Thomas B.C."/>
            <person name="Malmstrom R."/>
            <person name="Stieglmeier M."/>
            <person name="Klingl A."/>
            <person name="Woyke T."/>
            <person name="Ryan C.M."/>
            <person name="Banfield J.F."/>
        </authorList>
    </citation>
    <scope>NUCLEOTIDE SEQUENCE [LARGE SCALE GENOMIC DNA]</scope>
    <source>
        <strain evidence="3">CG23_combo_of_CG06-09_8_20_14_all_40_13</strain>
    </source>
</reference>
<dbReference type="NCBIfam" id="NF009466">
    <property type="entry name" value="PRK12826.1-2"/>
    <property type="match status" value="1"/>
</dbReference>
<dbReference type="PANTHER" id="PTHR42760:SF133">
    <property type="entry name" value="3-OXOACYL-[ACYL-CARRIER-PROTEIN] REDUCTASE"/>
    <property type="match status" value="1"/>
</dbReference>